<dbReference type="AlphaFoldDB" id="A0A284SCD4"/>
<evidence type="ECO:0000313" key="3">
    <source>
        <dbReference type="Proteomes" id="UP000219338"/>
    </source>
</evidence>
<organism evidence="2 3">
    <name type="scientific">Armillaria ostoyae</name>
    <name type="common">Armillaria root rot fungus</name>
    <dbReference type="NCBI Taxonomy" id="47428"/>
    <lineage>
        <taxon>Eukaryota</taxon>
        <taxon>Fungi</taxon>
        <taxon>Dikarya</taxon>
        <taxon>Basidiomycota</taxon>
        <taxon>Agaricomycotina</taxon>
        <taxon>Agaricomycetes</taxon>
        <taxon>Agaricomycetidae</taxon>
        <taxon>Agaricales</taxon>
        <taxon>Marasmiineae</taxon>
        <taxon>Physalacriaceae</taxon>
        <taxon>Armillaria</taxon>
    </lineage>
</organism>
<dbReference type="Proteomes" id="UP000219338">
    <property type="component" value="Unassembled WGS sequence"/>
</dbReference>
<protein>
    <submittedName>
        <fullName evidence="2">Uncharacterized protein</fullName>
    </submittedName>
</protein>
<feature type="region of interest" description="Disordered" evidence="1">
    <location>
        <begin position="1"/>
        <end position="39"/>
    </location>
</feature>
<reference evidence="3" key="1">
    <citation type="journal article" date="2017" name="Nat. Ecol. Evol.">
        <title>Genome expansion and lineage-specific genetic innovations in the forest pathogenic fungi Armillaria.</title>
        <authorList>
            <person name="Sipos G."/>
            <person name="Prasanna A.N."/>
            <person name="Walter M.C."/>
            <person name="O'Connor E."/>
            <person name="Balint B."/>
            <person name="Krizsan K."/>
            <person name="Kiss B."/>
            <person name="Hess J."/>
            <person name="Varga T."/>
            <person name="Slot J."/>
            <person name="Riley R."/>
            <person name="Boka B."/>
            <person name="Rigling D."/>
            <person name="Barry K."/>
            <person name="Lee J."/>
            <person name="Mihaltcheva S."/>
            <person name="LaButti K."/>
            <person name="Lipzen A."/>
            <person name="Waldron R."/>
            <person name="Moloney N.M."/>
            <person name="Sperisen C."/>
            <person name="Kredics L."/>
            <person name="Vagvoelgyi C."/>
            <person name="Patrignani A."/>
            <person name="Fitzpatrick D."/>
            <person name="Nagy I."/>
            <person name="Doyle S."/>
            <person name="Anderson J.B."/>
            <person name="Grigoriev I.V."/>
            <person name="Gueldener U."/>
            <person name="Muensterkoetter M."/>
            <person name="Nagy L.G."/>
        </authorList>
    </citation>
    <scope>NUCLEOTIDE SEQUENCE [LARGE SCALE GENOMIC DNA]</scope>
    <source>
        <strain evidence="3">C18/9</strain>
    </source>
</reference>
<evidence type="ECO:0000256" key="1">
    <source>
        <dbReference type="SAM" id="MobiDB-lite"/>
    </source>
</evidence>
<name>A0A284SCD4_ARMOS</name>
<gene>
    <name evidence="2" type="ORF">ARMOST_22260</name>
</gene>
<feature type="region of interest" description="Disordered" evidence="1">
    <location>
        <begin position="102"/>
        <end position="124"/>
    </location>
</feature>
<evidence type="ECO:0000313" key="2">
    <source>
        <dbReference type="EMBL" id="SJL18663.1"/>
    </source>
</evidence>
<proteinExistence type="predicted"/>
<accession>A0A284SCD4</accession>
<keyword evidence="3" id="KW-1185">Reference proteome</keyword>
<dbReference type="EMBL" id="FUEG01000065">
    <property type="protein sequence ID" value="SJL18663.1"/>
    <property type="molecule type" value="Genomic_DNA"/>
</dbReference>
<sequence>MTRRQTATHLEHVEGGQEPTRVPPSRSGDAVQRRGQHKQRPTAVLPRCLCFPPFLAVLRGSPYILHVKILFRDEATQRHSASAALMCRLNIITTAMRRSAYHGHTESSSAADSPPPSTPDTFSWEERQRLFSVRSAADLNIEETPEFEEFNLDV</sequence>